<gene>
    <name evidence="5" type="ORF">F5878DRAFT_33563</name>
</gene>
<proteinExistence type="predicted"/>
<sequence length="2171" mass="243705">MHCRHEFLDACWCWASKPFLTLASMSVGPSRKKFKADGLNSGQIQNLQIQLKTPAQIDRALAEGNIDNVTKTLSSLRWQFQNPGPHYDLLRQWLKSTAGEALLNLWDQLENRMPPMLLSLLCAILRFLRASPDVDSHFERSLLATERLAKLNTYLAGQNNHRNQTVNLIPDTLSLLAQLASSDPKTVLENVRWDLEAFPHILRAHQNRKQWKGKGKEKLKSHQHAESRSRAALLSLVVAMLSQDVPARVKSAFLAPGTPTLSLLQNILAGIGDVYDEEHYAYSYVQIKNLFETLWAGVWCDKRITRSVKISIFAFGQGSKSGFLNDGIKEPKRGGHVTGEKLWKGLLALYSRTDHESSLSEGRNSSGDDEGGVPADLVHHFLLALCTRSGQGLCFRDQGWYPPSYSDKPEDRDDEADSHIPSVSHEDEDTPKNHRYTSHNPLLLRVLRLLTPTNDIRQQELAARILEACPGLTSSCSDVISGGPGALDPKINARWMIGMAWYGRVVELPVPEDTLYMSTTGDPAAPRIPRLIPPPVRNVVESIMPSFTGSGTKTVLTKALGPGGGTENRTTGESGDHSPTSGLGLVQHTTAMTLCRCLRKLSKVQAAFFRAARAAGELEDEGITYTKVERTTAVTRPWTRRLAEVNKEIRGRLPDIQVVLAFLKRIEASPSAVNATSVALLSESAHRLIWLYYVCFVSTSTLGAAEEALWRFDVGTLMASVSIFSNEQQDEQHQDDSSVDDISGLTVLKDVHILRTLCLSTEFGSRVFGKVGNLKQTSFHLLARAFARGSVSNSNRRAGHRVLHSETSELLEQVLSRSLMFRRHEGKEDQYRGGAMEEIRVWLSTLADVRGYNEADNTVALLDDCVQRYLRTPERYLDAFDEIRDTVLSDTAGWSNSLPSPLVMTLIEQLGHRIHAITVQEQQGSFETETPIHSLRALLNFVQNLFVRLAGICEPPTLPVLRLLVDKISTGRRLDDTAEGEAVRLARTEVARLQTWLAFEPSYSKLDKIEIPATRYESMDETQQMGFEMMFANVVSSASFVSPALRSEFTRKVMDSSTQQISSVLRAVCLISHRLTTIRDVHEDDEPHTEPLISLLAEMLGRVRESEVPLPMKRLVHEYVFRRNEVLREFWTLEASSSICEAIKQLLSNIDLKLSEVVSGGFMADITMHWASYLRTRLRIPTSGDLIAAPSESTPQLDLALLWLRYAHPHVLCNLFDLAHSYRSHPELSAIAIPLLSTTLKALGTHAKMASEAVTVAETDTSAVEKELRHRLSVFFTLYSEREQQRHELDRTSLEELILYALQSRSPVGYDGIPPNNEHSINSRRHRWKQRLETIDDMPHSDQLVQMCFRYDNTLKWSSITSEIVCCAIYNGYIALNSLSSGLAHLQKSPDIMLRAAELLVPVLHAHLDCLRISGTLSEMDADRRGEFWQVYGSYFPFLLNITLHTHTTVILPPRTRTMCGICIVILLELAAARPPSYGQKLVDELMKHVQTIGKDEMSSELLGIGKTCGSFPGEGFDDVVACIVDHALRWTVRMLTGCHEIEGDNVLLVSRIADLLARTTTIKSHLAEPVLTAIVREHLHSESALMLLNTILPKADLKPLVVNRHLQILVQHPSFGKAATKSSKRALVDTLYTLILLHPSNTCQPSHIQPLIALYRGSISVVDRKLLAIFRLFEHQRRTSIATLLTKWTPLSECLQPATAFEALKNVDSLIVLRTALHFPQWRLFESEDWDEWPEASENYDPVFLLLLFAHVLFEDTPKTATGWVELFRTNIVGLVIRALSAKDDNMRQFAAAQIAVLWKCLEQADMLEKPHVFHILGLLRDVLHPTHGHIPERLPSYATLLLAHALRGVFYPSNFVYPITARFLLQRPILDSGDVPMLYGMLYSSAEDHGKKDHIWIIRMLADGMQSSVDWRVFKRRHTWDLLASVFQSEENERALRRGVLEVLANLTCIPEATMSLLLKSNLLAWIEMQLLTPQEDEGLAWLKILENILVVSHHEKMETSTSGQWRACIVRCVLLLITCRSLCTFPIIHLVSGIVLRVALLPGSLPSQMLKLLTQCVDAVKTQERHWTLLSATPSSSVLPPGPLFQAPHSAFRLHEVPVVSESASHAAQGELIERLWRVAMLVGSDRTLAAWDELSGLLLLFRAHEGEQSLVADWVRREVVRNLLRSR</sequence>
<dbReference type="InterPro" id="IPR016024">
    <property type="entry name" value="ARM-type_fold"/>
</dbReference>
<evidence type="ECO:0000259" key="4">
    <source>
        <dbReference type="Pfam" id="PF26140"/>
    </source>
</evidence>
<dbReference type="PANTHER" id="PTHR13500">
    <property type="entry name" value="NUCLEOLAR PRERIBOSOMAL-ASSOCIATED PROTEIN 1"/>
    <property type="match status" value="1"/>
</dbReference>
<evidence type="ECO:0000259" key="3">
    <source>
        <dbReference type="Pfam" id="PF16201"/>
    </source>
</evidence>
<comment type="caution">
    <text evidence="5">The sequence shown here is derived from an EMBL/GenBank/DDBJ whole genome shotgun (WGS) entry which is preliminary data.</text>
</comment>
<dbReference type="GO" id="GO:0000463">
    <property type="term" value="P:maturation of LSU-rRNA from tricistronic rRNA transcript (SSU-rRNA, 5.8S rRNA, LSU-rRNA)"/>
    <property type="evidence" value="ECO:0007669"/>
    <property type="project" value="TreeGrafter"/>
</dbReference>
<dbReference type="InterPro" id="IPR039844">
    <property type="entry name" value="URB1"/>
</dbReference>
<dbReference type="InterPro" id="IPR032436">
    <property type="entry name" value="URB1_C"/>
</dbReference>
<name>A0AA38PEC3_9AGAR</name>
<dbReference type="GO" id="GO:0000466">
    <property type="term" value="P:maturation of 5.8S rRNA from tricistronic rRNA transcript (SSU-rRNA, 5.8S rRNA, LSU-rRNA)"/>
    <property type="evidence" value="ECO:0007669"/>
    <property type="project" value="TreeGrafter"/>
</dbReference>
<dbReference type="InterPro" id="IPR059018">
    <property type="entry name" value="HEAT_URB1"/>
</dbReference>
<dbReference type="InterPro" id="IPR021714">
    <property type="entry name" value="URB1_N"/>
</dbReference>
<evidence type="ECO:0000259" key="2">
    <source>
        <dbReference type="Pfam" id="PF11707"/>
    </source>
</evidence>
<feature type="domain" description="URB1 N-terminal" evidence="2">
    <location>
        <begin position="104"/>
        <end position="496"/>
    </location>
</feature>
<organism evidence="5 6">
    <name type="scientific">Lentinula raphanica</name>
    <dbReference type="NCBI Taxonomy" id="153919"/>
    <lineage>
        <taxon>Eukaryota</taxon>
        <taxon>Fungi</taxon>
        <taxon>Dikarya</taxon>
        <taxon>Basidiomycota</taxon>
        <taxon>Agaricomycotina</taxon>
        <taxon>Agaricomycetes</taxon>
        <taxon>Agaricomycetidae</taxon>
        <taxon>Agaricales</taxon>
        <taxon>Marasmiineae</taxon>
        <taxon>Omphalotaceae</taxon>
        <taxon>Lentinula</taxon>
    </lineage>
</organism>
<dbReference type="Pfam" id="PF16201">
    <property type="entry name" value="NopRA1"/>
    <property type="match status" value="1"/>
</dbReference>
<dbReference type="Pfam" id="PF26140">
    <property type="entry name" value="HEAT_URB1"/>
    <property type="match status" value="1"/>
</dbReference>
<evidence type="ECO:0000256" key="1">
    <source>
        <dbReference type="SAM" id="MobiDB-lite"/>
    </source>
</evidence>
<reference evidence="5" key="1">
    <citation type="submission" date="2022-08" db="EMBL/GenBank/DDBJ databases">
        <authorList>
            <consortium name="DOE Joint Genome Institute"/>
            <person name="Min B."/>
            <person name="Riley R."/>
            <person name="Sierra-Patev S."/>
            <person name="Naranjo-Ortiz M."/>
            <person name="Looney B."/>
            <person name="Konkel Z."/>
            <person name="Slot J.C."/>
            <person name="Sakamoto Y."/>
            <person name="Steenwyk J.L."/>
            <person name="Rokas A."/>
            <person name="Carro J."/>
            <person name="Camarero S."/>
            <person name="Ferreira P."/>
            <person name="Molpeceres G."/>
            <person name="Ruiz-Duenas F.J."/>
            <person name="Serrano A."/>
            <person name="Henrissat B."/>
            <person name="Drula E."/>
            <person name="Hughes K.W."/>
            <person name="Mata J.L."/>
            <person name="Ishikawa N.K."/>
            <person name="Vargas-Isla R."/>
            <person name="Ushijima S."/>
            <person name="Smith C.A."/>
            <person name="Ahrendt S."/>
            <person name="Andreopoulos W."/>
            <person name="He G."/>
            <person name="Labutti K."/>
            <person name="Lipzen A."/>
            <person name="Ng V."/>
            <person name="Sandor L."/>
            <person name="Barry K."/>
            <person name="Martinez A.T."/>
            <person name="Xiao Y."/>
            <person name="Gibbons J.G."/>
            <person name="Terashima K."/>
            <person name="Hibbett D.S."/>
            <person name="Grigoriev I.V."/>
        </authorList>
    </citation>
    <scope>NUCLEOTIDE SEQUENCE</scope>
    <source>
        <strain evidence="5">TFB9207</strain>
    </source>
</reference>
<protein>
    <submittedName>
        <fullName evidence="5">Uncharacterized protein</fullName>
    </submittedName>
</protein>
<feature type="compositionally biased region" description="Polar residues" evidence="1">
    <location>
        <begin position="567"/>
        <end position="580"/>
    </location>
</feature>
<evidence type="ECO:0000313" key="5">
    <source>
        <dbReference type="EMBL" id="KAJ3841108.1"/>
    </source>
</evidence>
<dbReference type="GO" id="GO:0005730">
    <property type="term" value="C:nucleolus"/>
    <property type="evidence" value="ECO:0007669"/>
    <property type="project" value="TreeGrafter"/>
</dbReference>
<feature type="region of interest" description="Disordered" evidence="1">
    <location>
        <begin position="405"/>
        <end position="436"/>
    </location>
</feature>
<accession>A0AA38PEC3</accession>
<feature type="domain" description="URB1 C-terminal" evidence="3">
    <location>
        <begin position="1775"/>
        <end position="1968"/>
    </location>
</feature>
<dbReference type="SUPFAM" id="SSF48371">
    <property type="entry name" value="ARM repeat"/>
    <property type="match status" value="1"/>
</dbReference>
<dbReference type="Pfam" id="PF11707">
    <property type="entry name" value="Npa1"/>
    <property type="match status" value="1"/>
</dbReference>
<dbReference type="PANTHER" id="PTHR13500:SF0">
    <property type="entry name" value="NUCLEOLAR PRE-RIBOSOMAL-ASSOCIATED PROTEIN 1"/>
    <property type="match status" value="1"/>
</dbReference>
<evidence type="ECO:0000313" key="6">
    <source>
        <dbReference type="Proteomes" id="UP001163846"/>
    </source>
</evidence>
<dbReference type="Proteomes" id="UP001163846">
    <property type="component" value="Unassembled WGS sequence"/>
</dbReference>
<feature type="domain" description="URB1 central HEAT repeat" evidence="4">
    <location>
        <begin position="800"/>
        <end position="914"/>
    </location>
</feature>
<dbReference type="EMBL" id="MU806052">
    <property type="protein sequence ID" value="KAJ3841108.1"/>
    <property type="molecule type" value="Genomic_DNA"/>
</dbReference>
<keyword evidence="6" id="KW-1185">Reference proteome</keyword>
<feature type="region of interest" description="Disordered" evidence="1">
    <location>
        <begin position="554"/>
        <end position="580"/>
    </location>
</feature>